<sequence length="173" mass="19725">MEHAHCSTVGNASDIHEGLLHAESIVLPANLDRFLKGGDVIAHDIANSWTEQVFISFSQDVKFFLCFYDLCSMFLQAVRTGALSNPVILRSLSDMARIAKIPVRFEFPESFNGRPRILIFVWASNWHRAYESRLKWDGVDMSVTSITTQDVRPKLSATSYDTKVNTFHRIRIF</sequence>
<dbReference type="Proteomes" id="UP000177625">
    <property type="component" value="Unassembled WGS sequence"/>
</dbReference>
<protein>
    <submittedName>
        <fullName evidence="1">Uncharacterized protein</fullName>
    </submittedName>
</protein>
<organism evidence="1 2">
    <name type="scientific">Rhynchosporium secalis</name>
    <name type="common">Barley scald fungus</name>
    <dbReference type="NCBI Taxonomy" id="38038"/>
    <lineage>
        <taxon>Eukaryota</taxon>
        <taxon>Fungi</taxon>
        <taxon>Dikarya</taxon>
        <taxon>Ascomycota</taxon>
        <taxon>Pezizomycotina</taxon>
        <taxon>Leotiomycetes</taxon>
        <taxon>Helotiales</taxon>
        <taxon>Ploettnerulaceae</taxon>
        <taxon>Rhynchosporium</taxon>
    </lineage>
</organism>
<reference evidence="2" key="1">
    <citation type="submission" date="2016-03" db="EMBL/GenBank/DDBJ databases">
        <authorList>
            <person name="Guldener U."/>
        </authorList>
    </citation>
    <scope>NUCLEOTIDE SEQUENCE [LARGE SCALE GENOMIC DNA]</scope>
</reference>
<keyword evidence="2" id="KW-1185">Reference proteome</keyword>
<evidence type="ECO:0000313" key="1">
    <source>
        <dbReference type="EMBL" id="CZT47905.1"/>
    </source>
</evidence>
<dbReference type="AlphaFoldDB" id="A0A1E1MGS5"/>
<name>A0A1E1MGS5_RHYSE</name>
<accession>A0A1E1MGS5</accession>
<dbReference type="EMBL" id="FJVC01000316">
    <property type="protein sequence ID" value="CZT47905.1"/>
    <property type="molecule type" value="Genomic_DNA"/>
</dbReference>
<proteinExistence type="predicted"/>
<gene>
    <name evidence="1" type="ORF">RSE6_08529</name>
</gene>
<evidence type="ECO:0000313" key="2">
    <source>
        <dbReference type="Proteomes" id="UP000177625"/>
    </source>
</evidence>